<dbReference type="PROSITE" id="PS00036">
    <property type="entry name" value="BZIP_BASIC"/>
    <property type="match status" value="1"/>
</dbReference>
<dbReference type="InterPro" id="IPR004827">
    <property type="entry name" value="bZIP"/>
</dbReference>
<keyword evidence="4" id="KW-1185">Reference proteome</keyword>
<feature type="region of interest" description="Disordered" evidence="1">
    <location>
        <begin position="1"/>
        <end position="38"/>
    </location>
</feature>
<protein>
    <recommendedName>
        <fullName evidence="2">BZIP domain-containing protein</fullName>
    </recommendedName>
</protein>
<dbReference type="GO" id="GO:0003700">
    <property type="term" value="F:DNA-binding transcription factor activity"/>
    <property type="evidence" value="ECO:0007669"/>
    <property type="project" value="InterPro"/>
</dbReference>
<accession>A0A8H5TFA7</accession>
<gene>
    <name evidence="3" type="ORF">FHETE_4774</name>
</gene>
<evidence type="ECO:0000313" key="3">
    <source>
        <dbReference type="EMBL" id="KAF5670091.1"/>
    </source>
</evidence>
<organism evidence="3 4">
    <name type="scientific">Fusarium heterosporum</name>
    <dbReference type="NCBI Taxonomy" id="42747"/>
    <lineage>
        <taxon>Eukaryota</taxon>
        <taxon>Fungi</taxon>
        <taxon>Dikarya</taxon>
        <taxon>Ascomycota</taxon>
        <taxon>Pezizomycotina</taxon>
        <taxon>Sordariomycetes</taxon>
        <taxon>Hypocreomycetidae</taxon>
        <taxon>Hypocreales</taxon>
        <taxon>Nectriaceae</taxon>
        <taxon>Fusarium</taxon>
        <taxon>Fusarium heterosporum species complex</taxon>
    </lineage>
</organism>
<reference evidence="3 4" key="1">
    <citation type="submission" date="2020-05" db="EMBL/GenBank/DDBJ databases">
        <title>Identification and distribution of gene clusters putatively required for synthesis of sphingolipid metabolism inhibitors in phylogenetically diverse species of the filamentous fungus Fusarium.</title>
        <authorList>
            <person name="Kim H.-S."/>
            <person name="Busman M."/>
            <person name="Brown D.W."/>
            <person name="Divon H."/>
            <person name="Uhlig S."/>
            <person name="Proctor R.H."/>
        </authorList>
    </citation>
    <scope>NUCLEOTIDE SEQUENCE [LARGE SCALE GENOMIC DNA]</scope>
    <source>
        <strain evidence="3 4">NRRL 20693</strain>
    </source>
</reference>
<proteinExistence type="predicted"/>
<dbReference type="OrthoDB" id="3555317at2759"/>
<dbReference type="AlphaFoldDB" id="A0A8H5TFA7"/>
<dbReference type="PANTHER" id="PTHR40618:SF1">
    <property type="entry name" value="B-ZIP TRANSCRIPTION FACTOR (EUROFUNG)"/>
    <property type="match status" value="1"/>
</dbReference>
<feature type="domain" description="BZIP" evidence="2">
    <location>
        <begin position="21"/>
        <end position="35"/>
    </location>
</feature>
<dbReference type="CDD" id="cd14688">
    <property type="entry name" value="bZIP_YAP"/>
    <property type="match status" value="1"/>
</dbReference>
<evidence type="ECO:0000256" key="1">
    <source>
        <dbReference type="SAM" id="MobiDB-lite"/>
    </source>
</evidence>
<evidence type="ECO:0000313" key="4">
    <source>
        <dbReference type="Proteomes" id="UP000567885"/>
    </source>
</evidence>
<sequence length="209" mass="23280">MSPAKSSNYLGDMNNEASKSRRERNREAQQQFRKRRQAAEAARLQRLKKLEGIIEKMSTVVVSYADKMLREDVLKQYPALAADAQDVIANVLALANEAGDHEERSAAEHIDVATPNYAEEDQNRHSDDQNTSSDIPTITLHPSQHSAEFIAEHSPPYSHYIALPSISYGDSIFQASHPQSSAIPTLLGQIPWNTNSQLAHISRTPSYSL</sequence>
<dbReference type="Proteomes" id="UP000567885">
    <property type="component" value="Unassembled WGS sequence"/>
</dbReference>
<dbReference type="EMBL" id="JAAGWQ010000079">
    <property type="protein sequence ID" value="KAF5670091.1"/>
    <property type="molecule type" value="Genomic_DNA"/>
</dbReference>
<comment type="caution">
    <text evidence="3">The sequence shown here is derived from an EMBL/GenBank/DDBJ whole genome shotgun (WGS) entry which is preliminary data.</text>
</comment>
<feature type="compositionally biased region" description="Basic and acidic residues" evidence="1">
    <location>
        <begin position="18"/>
        <end position="27"/>
    </location>
</feature>
<dbReference type="PANTHER" id="PTHR40618">
    <property type="entry name" value="B-ZIP TRANSCRIPTION FACTOR (EUROFUNG)-RELATED"/>
    <property type="match status" value="1"/>
</dbReference>
<evidence type="ECO:0000259" key="2">
    <source>
        <dbReference type="PROSITE" id="PS00036"/>
    </source>
</evidence>
<name>A0A8H5TFA7_FUSHE</name>